<dbReference type="PANTHER" id="PTHR36112:SF1">
    <property type="entry name" value="RIBOSOMAL RNA SMALL SUBUNIT METHYLTRANSFERASE J"/>
    <property type="match status" value="1"/>
</dbReference>
<dbReference type="EC" id="2.1.1.242" evidence="1"/>
<comment type="function">
    <text evidence="1">Specifically methylates the guanosine in position 1516 of 16S rRNA.</text>
</comment>
<evidence type="ECO:0000313" key="2">
    <source>
        <dbReference type="EMBL" id="RVU31949.1"/>
    </source>
</evidence>
<evidence type="ECO:0000256" key="1">
    <source>
        <dbReference type="HAMAP-Rule" id="MF_01523"/>
    </source>
</evidence>
<evidence type="ECO:0000313" key="3">
    <source>
        <dbReference type="Proteomes" id="UP000283077"/>
    </source>
</evidence>
<dbReference type="AlphaFoldDB" id="A0A437QC15"/>
<dbReference type="EMBL" id="SACS01000034">
    <property type="protein sequence ID" value="RVU31949.1"/>
    <property type="molecule type" value="Genomic_DNA"/>
</dbReference>
<dbReference type="Gene3D" id="3.40.50.150">
    <property type="entry name" value="Vaccinia Virus protein VP39"/>
    <property type="match status" value="1"/>
</dbReference>
<dbReference type="SUPFAM" id="SSF53335">
    <property type="entry name" value="S-adenosyl-L-methionine-dependent methyltransferases"/>
    <property type="match status" value="1"/>
</dbReference>
<keyword evidence="1" id="KW-0808">Transferase</keyword>
<comment type="caution">
    <text evidence="2">The sequence shown here is derived from an EMBL/GenBank/DDBJ whole genome shotgun (WGS) entry which is preliminary data.</text>
</comment>
<keyword evidence="3" id="KW-1185">Reference proteome</keyword>
<comment type="subcellular location">
    <subcellularLocation>
        <location evidence="1">Cytoplasm</location>
    </subcellularLocation>
</comment>
<dbReference type="GO" id="GO:0005737">
    <property type="term" value="C:cytoplasm"/>
    <property type="evidence" value="ECO:0007669"/>
    <property type="project" value="UniProtKB-SubCell"/>
</dbReference>
<feature type="binding site" evidence="1">
    <location>
        <begin position="134"/>
        <end position="135"/>
    </location>
    <ligand>
        <name>S-adenosyl-L-methionine</name>
        <dbReference type="ChEBI" id="CHEBI:59789"/>
    </ligand>
</feature>
<keyword evidence="1" id="KW-0698">rRNA processing</keyword>
<comment type="similarity">
    <text evidence="1">Belongs to the methyltransferase superfamily. RsmJ family.</text>
</comment>
<dbReference type="InterPro" id="IPR029063">
    <property type="entry name" value="SAM-dependent_MTases_sf"/>
</dbReference>
<gene>
    <name evidence="1" type="primary">rsmJ</name>
    <name evidence="2" type="ORF">EOE67_19460</name>
</gene>
<comment type="caution">
    <text evidence="1">Lacks conserved residue(s) required for the propagation of feature annotation.</text>
</comment>
<dbReference type="PANTHER" id="PTHR36112">
    <property type="entry name" value="RIBOSOMAL RNA SMALL SUBUNIT METHYLTRANSFERASE J"/>
    <property type="match status" value="1"/>
</dbReference>
<comment type="catalytic activity">
    <reaction evidence="1">
        <text>guanosine(1516) in 16S rRNA + S-adenosyl-L-methionine = N(2)-methylguanosine(1516) in 16S rRNA + S-adenosyl-L-homocysteine + H(+)</text>
        <dbReference type="Rhea" id="RHEA:43220"/>
        <dbReference type="Rhea" id="RHEA-COMP:10412"/>
        <dbReference type="Rhea" id="RHEA-COMP:10413"/>
        <dbReference type="ChEBI" id="CHEBI:15378"/>
        <dbReference type="ChEBI" id="CHEBI:57856"/>
        <dbReference type="ChEBI" id="CHEBI:59789"/>
        <dbReference type="ChEBI" id="CHEBI:74269"/>
        <dbReference type="ChEBI" id="CHEBI:74481"/>
        <dbReference type="EC" id="2.1.1.242"/>
    </reaction>
</comment>
<dbReference type="RefSeq" id="WP_127701112.1">
    <property type="nucleotide sequence ID" value="NZ_SACS01000034.1"/>
</dbReference>
<keyword evidence="1" id="KW-0489">Methyltransferase</keyword>
<dbReference type="OrthoDB" id="3191794at2"/>
<protein>
    <recommendedName>
        <fullName evidence="1">Ribosomal RNA small subunit methyltransferase J</fullName>
        <ecNumber evidence="1">2.1.1.242</ecNumber>
    </recommendedName>
    <alternativeName>
        <fullName evidence="1">16S rRNA m2G1516 methyltransferase</fullName>
    </alternativeName>
    <alternativeName>
        <fullName evidence="1">rRNA (guanine-N(2)-)-methyltransferase</fullName>
    </alternativeName>
</protein>
<feature type="binding site" evidence="1">
    <location>
        <position position="187"/>
    </location>
    <ligand>
        <name>S-adenosyl-L-methionine</name>
        <dbReference type="ChEBI" id="CHEBI:59789"/>
    </ligand>
</feature>
<accession>A0A437QC15</accession>
<feature type="binding site" evidence="1">
    <location>
        <begin position="118"/>
        <end position="119"/>
    </location>
    <ligand>
        <name>S-adenosyl-L-methionine</name>
        <dbReference type="ChEBI" id="CHEBI:59789"/>
    </ligand>
</feature>
<sequence>MQVAGEAVGFDQHAAGLNTGLLADPALPATVAEALQQQFGIAIVEQANGWHLAWQDRQLVLRHTELAKQGDILVDFASGAATYRRKFGGGKSEAIAKAVGLTKKAGLSVIDATAGLGRDALVLASLGATVTLVERNPAVAALLWDGLRRARLDPELQDWLPDRFKLVFSQAIDALQQLPAPDVVYLDPMFPAREKSAAVKKEMRAFHDVVGADPDADALWQAAFALASKRVVVKRPGYAEFLAGQKPSMSIEGKNNRFDVYVKAAL</sequence>
<organism evidence="2 3">
    <name type="scientific">Rheinheimera riviphila</name>
    <dbReference type="NCBI Taxonomy" id="1834037"/>
    <lineage>
        <taxon>Bacteria</taxon>
        <taxon>Pseudomonadati</taxon>
        <taxon>Pseudomonadota</taxon>
        <taxon>Gammaproteobacteria</taxon>
        <taxon>Chromatiales</taxon>
        <taxon>Chromatiaceae</taxon>
        <taxon>Rheinheimera</taxon>
    </lineage>
</organism>
<keyword evidence="1" id="KW-0963">Cytoplasm</keyword>
<dbReference type="Pfam" id="PF04445">
    <property type="entry name" value="SAM_MT"/>
    <property type="match status" value="1"/>
</dbReference>
<proteinExistence type="inferred from homology"/>
<name>A0A437QC15_9GAMM</name>
<dbReference type="Proteomes" id="UP000283077">
    <property type="component" value="Unassembled WGS sequence"/>
</dbReference>
<reference evidence="2 3" key="1">
    <citation type="submission" date="2019-01" db="EMBL/GenBank/DDBJ databases">
        <authorList>
            <person name="Chen W.-M."/>
        </authorList>
    </citation>
    <scope>NUCLEOTIDE SEQUENCE [LARGE SCALE GENOMIC DNA]</scope>
    <source>
        <strain evidence="2 3">KYPC3</strain>
    </source>
</reference>
<keyword evidence="1" id="KW-0949">S-adenosyl-L-methionine</keyword>
<dbReference type="GO" id="GO:0008990">
    <property type="term" value="F:rRNA (guanine-N2-)-methyltransferase activity"/>
    <property type="evidence" value="ECO:0007669"/>
    <property type="project" value="UniProtKB-UniRule"/>
</dbReference>
<dbReference type="InterPro" id="IPR007536">
    <property type="entry name" value="16SrRNA_methylTrfase_J"/>
</dbReference>
<dbReference type="HAMAP" id="MF_01523">
    <property type="entry name" value="16SrRNA_methyltr_J"/>
    <property type="match status" value="1"/>
</dbReference>